<dbReference type="HOGENOM" id="CLU_379054_0_0_1"/>
<feature type="compositionally biased region" description="Basic and acidic residues" evidence="2">
    <location>
        <begin position="364"/>
        <end position="384"/>
    </location>
</feature>
<feature type="compositionally biased region" description="Polar residues" evidence="2">
    <location>
        <begin position="495"/>
        <end position="519"/>
    </location>
</feature>
<evidence type="ECO:0000256" key="1">
    <source>
        <dbReference type="SAM" id="Coils"/>
    </source>
</evidence>
<dbReference type="Proteomes" id="UP000054279">
    <property type="component" value="Unassembled WGS sequence"/>
</dbReference>
<feature type="compositionally biased region" description="Low complexity" evidence="2">
    <location>
        <begin position="707"/>
        <end position="731"/>
    </location>
</feature>
<feature type="region of interest" description="Disordered" evidence="2">
    <location>
        <begin position="558"/>
        <end position="731"/>
    </location>
</feature>
<feature type="compositionally biased region" description="Low complexity" evidence="2">
    <location>
        <begin position="440"/>
        <end position="454"/>
    </location>
</feature>
<feature type="region of interest" description="Disordered" evidence="2">
    <location>
        <begin position="440"/>
        <end position="481"/>
    </location>
</feature>
<keyword evidence="4" id="KW-1185">Reference proteome</keyword>
<feature type="region of interest" description="Disordered" evidence="2">
    <location>
        <begin position="364"/>
        <end position="386"/>
    </location>
</feature>
<feature type="region of interest" description="Disordered" evidence="2">
    <location>
        <begin position="129"/>
        <end position="153"/>
    </location>
</feature>
<evidence type="ECO:0000313" key="3">
    <source>
        <dbReference type="EMBL" id="KIJ38700.1"/>
    </source>
</evidence>
<name>A0A0C9VLI4_SPHS4</name>
<feature type="region of interest" description="Disordered" evidence="2">
    <location>
        <begin position="495"/>
        <end position="545"/>
    </location>
</feature>
<feature type="coiled-coil region" evidence="1">
    <location>
        <begin position="300"/>
        <end position="345"/>
    </location>
</feature>
<proteinExistence type="predicted"/>
<keyword evidence="1" id="KW-0175">Coiled coil</keyword>
<reference evidence="3 4" key="1">
    <citation type="submission" date="2014-06" db="EMBL/GenBank/DDBJ databases">
        <title>Evolutionary Origins and Diversification of the Mycorrhizal Mutualists.</title>
        <authorList>
            <consortium name="DOE Joint Genome Institute"/>
            <consortium name="Mycorrhizal Genomics Consortium"/>
            <person name="Kohler A."/>
            <person name="Kuo A."/>
            <person name="Nagy L.G."/>
            <person name="Floudas D."/>
            <person name="Copeland A."/>
            <person name="Barry K.W."/>
            <person name="Cichocki N."/>
            <person name="Veneault-Fourrey C."/>
            <person name="LaButti K."/>
            <person name="Lindquist E.A."/>
            <person name="Lipzen A."/>
            <person name="Lundell T."/>
            <person name="Morin E."/>
            <person name="Murat C."/>
            <person name="Riley R."/>
            <person name="Ohm R."/>
            <person name="Sun H."/>
            <person name="Tunlid A."/>
            <person name="Henrissat B."/>
            <person name="Grigoriev I.V."/>
            <person name="Hibbett D.S."/>
            <person name="Martin F."/>
        </authorList>
    </citation>
    <scope>NUCLEOTIDE SEQUENCE [LARGE SCALE GENOMIC DNA]</scope>
    <source>
        <strain evidence="3 4">SS14</strain>
    </source>
</reference>
<accession>A0A0C9VLI4</accession>
<dbReference type="EMBL" id="KN837158">
    <property type="protein sequence ID" value="KIJ38700.1"/>
    <property type="molecule type" value="Genomic_DNA"/>
</dbReference>
<evidence type="ECO:0000313" key="4">
    <source>
        <dbReference type="Proteomes" id="UP000054279"/>
    </source>
</evidence>
<gene>
    <name evidence="3" type="ORF">M422DRAFT_49874</name>
</gene>
<feature type="compositionally biased region" description="Polar residues" evidence="2">
    <location>
        <begin position="563"/>
        <end position="582"/>
    </location>
</feature>
<feature type="compositionally biased region" description="Basic and acidic residues" evidence="2">
    <location>
        <begin position="636"/>
        <end position="653"/>
    </location>
</feature>
<evidence type="ECO:0000256" key="2">
    <source>
        <dbReference type="SAM" id="MobiDB-lite"/>
    </source>
</evidence>
<feature type="compositionally biased region" description="Basic residues" evidence="2">
    <location>
        <begin position="688"/>
        <end position="700"/>
    </location>
</feature>
<feature type="compositionally biased region" description="Polar residues" evidence="2">
    <location>
        <begin position="527"/>
        <end position="539"/>
    </location>
</feature>
<dbReference type="AlphaFoldDB" id="A0A0C9VLI4"/>
<protein>
    <submittedName>
        <fullName evidence="3">Uncharacterized protein</fullName>
    </submittedName>
</protein>
<feature type="compositionally biased region" description="Polar residues" evidence="2">
    <location>
        <begin position="455"/>
        <end position="481"/>
    </location>
</feature>
<sequence length="731" mass="80816">MANSHFGKSLRLFPRALISFLLSTSAPFTSTSSKLLHSYSHCKSIIPESSSSGHTPIAKGPMATPPHAANVISSLPSNEPFESNMDQSENYGSDYSAEERFMTRVESFLIDHPIIQSVDLSVIREEEETLQHQRQEREGKHEESDEEERKGGDYEVTMSETEIQGPFFDVERNEDTDVFGNSDSSDTTINRIILPDSAEIGTAHPLTGLQLGQGTASSIFQKTFQARFSVMNLLAHLKGEIEKVQDNPPNDVWDFIPRFVEEREKQGSLGTPAFAPARKTEDFATNEPPRLLVILENVGIEEAQNSFTQLEQLRVQLEELQESTRIGLSRKERRLEEERESIKDQGKLLLQQLNMYAETKKRFRDREREVETDRQTIRSTEESLQHTNSLLQDGIQQQANARKNADASHSLVTSISLLYDVSQTSSAQISLGPCQLPSAISASPSNSPTRSSYSIASQGHPESSLSSDQDIQSMSMATPTSHTSIFKTQTSFSNTDISQTTDQNQKSLGSPMSLTQTYGTPHAGSPILTSKRTLSSPRQDSSRSRLSFSSLLPFFQSPESSSIVQSPTPTQRQQAEASPNSVRSEESFVFIEPSRPPQISENAGEVEDHSWSLISQNLGDEEEASLAQPEPNVASRDGEEIGGEKGKEKEKSIFNKATEGFSKKFKKMVTSGPKKLADGPQADESHSKGSKGFHAHKRQRSSNSTFSLPSSVVPKKSKPNPSTSKDSSSKY</sequence>
<organism evidence="3 4">
    <name type="scientific">Sphaerobolus stellatus (strain SS14)</name>
    <dbReference type="NCBI Taxonomy" id="990650"/>
    <lineage>
        <taxon>Eukaryota</taxon>
        <taxon>Fungi</taxon>
        <taxon>Dikarya</taxon>
        <taxon>Basidiomycota</taxon>
        <taxon>Agaricomycotina</taxon>
        <taxon>Agaricomycetes</taxon>
        <taxon>Phallomycetidae</taxon>
        <taxon>Geastrales</taxon>
        <taxon>Sphaerobolaceae</taxon>
        <taxon>Sphaerobolus</taxon>
    </lineage>
</organism>